<keyword evidence="6" id="KW-0808">Transferase</keyword>
<dbReference type="PANTHER" id="PTHR11571:SF222">
    <property type="entry name" value="GLUTATHIONE TRANSFERASE"/>
    <property type="match status" value="1"/>
</dbReference>
<dbReference type="SFLD" id="SFLDS00019">
    <property type="entry name" value="Glutathione_Transferase_(cytos"/>
    <property type="match status" value="1"/>
</dbReference>
<comment type="catalytic activity">
    <reaction evidence="7">
        <text>RX + glutathione = an S-substituted glutathione + a halide anion + H(+)</text>
        <dbReference type="Rhea" id="RHEA:16437"/>
        <dbReference type="ChEBI" id="CHEBI:15378"/>
        <dbReference type="ChEBI" id="CHEBI:16042"/>
        <dbReference type="ChEBI" id="CHEBI:17792"/>
        <dbReference type="ChEBI" id="CHEBI:57925"/>
        <dbReference type="ChEBI" id="CHEBI:90779"/>
        <dbReference type="EC" id="2.5.1.18"/>
    </reaction>
</comment>
<dbReference type="InterPro" id="IPR010987">
    <property type="entry name" value="Glutathione-S-Trfase_C-like"/>
</dbReference>
<dbReference type="Gene3D" id="3.40.30.10">
    <property type="entry name" value="Glutaredoxin"/>
    <property type="match status" value="1"/>
</dbReference>
<feature type="domain" description="GST C-terminal" evidence="9">
    <location>
        <begin position="90"/>
        <end position="208"/>
    </location>
</feature>
<reference evidence="10 11" key="1">
    <citation type="submission" date="2019-07" db="EMBL/GenBank/DDBJ databases">
        <authorList>
            <person name="Jastrzebski P J."/>
            <person name="Paukszto L."/>
            <person name="Jastrzebski P J."/>
        </authorList>
    </citation>
    <scope>NUCLEOTIDE SEQUENCE [LARGE SCALE GENOMIC DNA]</scope>
    <source>
        <strain evidence="10 11">WMS-il1</strain>
    </source>
</reference>
<dbReference type="CDD" id="cd03075">
    <property type="entry name" value="GST_N_Mu"/>
    <property type="match status" value="1"/>
</dbReference>
<protein>
    <recommendedName>
        <fullName evidence="5">glutathione transferase</fullName>
        <ecNumber evidence="5">2.5.1.18</ecNumber>
    </recommendedName>
</protein>
<dbReference type="Pfam" id="PF02798">
    <property type="entry name" value="GST_N"/>
    <property type="match status" value="1"/>
</dbReference>
<dbReference type="PRINTS" id="PR01267">
    <property type="entry name" value="GSTRNSFRASEM"/>
</dbReference>
<dbReference type="PROSITE" id="PS50404">
    <property type="entry name" value="GST_NTER"/>
    <property type="match status" value="1"/>
</dbReference>
<dbReference type="EMBL" id="CABIJS010000199">
    <property type="protein sequence ID" value="VUZ45881.1"/>
    <property type="molecule type" value="Genomic_DNA"/>
</dbReference>
<dbReference type="Proteomes" id="UP000321570">
    <property type="component" value="Unassembled WGS sequence"/>
</dbReference>
<proteinExistence type="inferred from homology"/>
<evidence type="ECO:0000256" key="3">
    <source>
        <dbReference type="ARBA" id="ARBA00005861"/>
    </source>
</evidence>
<evidence type="ECO:0000259" key="9">
    <source>
        <dbReference type="PROSITE" id="PS50405"/>
    </source>
</evidence>
<evidence type="ECO:0000256" key="4">
    <source>
        <dbReference type="ARBA" id="ARBA00011738"/>
    </source>
</evidence>
<comment type="similarity">
    <text evidence="3">Belongs to the GST superfamily. Mu family.</text>
</comment>
<dbReference type="InterPro" id="IPR036249">
    <property type="entry name" value="Thioredoxin-like_sf"/>
</dbReference>
<dbReference type="PROSITE" id="PS50405">
    <property type="entry name" value="GST_CTER"/>
    <property type="match status" value="1"/>
</dbReference>
<evidence type="ECO:0000256" key="1">
    <source>
        <dbReference type="ARBA" id="ARBA00002446"/>
    </source>
</evidence>
<organism evidence="10 11">
    <name type="scientific">Hymenolepis diminuta</name>
    <name type="common">Rat tapeworm</name>
    <dbReference type="NCBI Taxonomy" id="6216"/>
    <lineage>
        <taxon>Eukaryota</taxon>
        <taxon>Metazoa</taxon>
        <taxon>Spiralia</taxon>
        <taxon>Lophotrochozoa</taxon>
        <taxon>Platyhelminthes</taxon>
        <taxon>Cestoda</taxon>
        <taxon>Eucestoda</taxon>
        <taxon>Cyclophyllidea</taxon>
        <taxon>Hymenolepididae</taxon>
        <taxon>Hymenolepis</taxon>
    </lineage>
</organism>
<comment type="subunit">
    <text evidence="4">Homodimer.</text>
</comment>
<dbReference type="FunFam" id="1.20.1050.10:FF:000003">
    <property type="entry name" value="Glutathione S-transferase 2"/>
    <property type="match status" value="1"/>
</dbReference>
<evidence type="ECO:0000313" key="11">
    <source>
        <dbReference type="Proteomes" id="UP000321570"/>
    </source>
</evidence>
<dbReference type="AlphaFoldDB" id="A0A564YF57"/>
<comment type="function">
    <text evidence="1">GST isoenzymes appear to play a central role in the parasite detoxification system. Other functions are also suspected including a role in increasing the solubility of haematin in the parasite gut.</text>
</comment>
<dbReference type="GO" id="GO:0006749">
    <property type="term" value="P:glutathione metabolic process"/>
    <property type="evidence" value="ECO:0007669"/>
    <property type="project" value="TreeGrafter"/>
</dbReference>
<dbReference type="SUPFAM" id="SSF52833">
    <property type="entry name" value="Thioredoxin-like"/>
    <property type="match status" value="1"/>
</dbReference>
<feature type="domain" description="GST N-terminal" evidence="8">
    <location>
        <begin position="1"/>
        <end position="88"/>
    </location>
</feature>
<dbReference type="SFLD" id="SFLDG01205">
    <property type="entry name" value="AMPS.1"/>
    <property type="match status" value="1"/>
</dbReference>
<gene>
    <name evidence="10" type="ORF">WMSIL1_LOCUS5904</name>
</gene>
<dbReference type="Gene3D" id="1.20.1050.10">
    <property type="match status" value="1"/>
</dbReference>
<dbReference type="Pfam" id="PF14497">
    <property type="entry name" value="GST_C_3"/>
    <property type="match status" value="1"/>
</dbReference>
<keyword evidence="11" id="KW-1185">Reference proteome</keyword>
<dbReference type="InterPro" id="IPR050213">
    <property type="entry name" value="GST_superfamily"/>
</dbReference>
<dbReference type="GO" id="GO:0004364">
    <property type="term" value="F:glutathione transferase activity"/>
    <property type="evidence" value="ECO:0007669"/>
    <property type="project" value="UniProtKB-EC"/>
</dbReference>
<sequence length="219" mass="25641">MAPILGYWKTRGLGEMCRLMLHYHGDKFEDRQYVCGPAPTFDRSEWTSKKDTLGLALPNLPYYIDGKFSLTQSSAILEYLADKHDMLPNSKERRAELRMVNNHIMDCRASFIMTCYNPEYETVVVSWKETLPDRLKSFESYLGDKRWLSGDNINFPDFNLCEFLNQLVLWDSKCLDAHPKLREYLTRFENLPNIKPYMESAEFKNRPCNNKQAKWGAVA</sequence>
<evidence type="ECO:0000256" key="5">
    <source>
        <dbReference type="ARBA" id="ARBA00012452"/>
    </source>
</evidence>
<accession>A0A564YF57</accession>
<dbReference type="PANTHER" id="PTHR11571">
    <property type="entry name" value="GLUTATHIONE S-TRANSFERASE"/>
    <property type="match status" value="1"/>
</dbReference>
<evidence type="ECO:0000256" key="6">
    <source>
        <dbReference type="ARBA" id="ARBA00022679"/>
    </source>
</evidence>
<dbReference type="EC" id="2.5.1.18" evidence="5"/>
<name>A0A564YF57_HYMDI</name>
<evidence type="ECO:0000256" key="7">
    <source>
        <dbReference type="ARBA" id="ARBA00047960"/>
    </source>
</evidence>
<dbReference type="InterPro" id="IPR004046">
    <property type="entry name" value="GST_C"/>
</dbReference>
<dbReference type="SFLD" id="SFLDG00363">
    <property type="entry name" value="AMPS_(cytGST):_Alpha-__Mu-__Pi"/>
    <property type="match status" value="1"/>
</dbReference>
<dbReference type="SUPFAM" id="SSF47616">
    <property type="entry name" value="GST C-terminal domain-like"/>
    <property type="match status" value="1"/>
</dbReference>
<evidence type="ECO:0000256" key="2">
    <source>
        <dbReference type="ARBA" id="ARBA00003701"/>
    </source>
</evidence>
<evidence type="ECO:0000313" key="10">
    <source>
        <dbReference type="EMBL" id="VUZ45881.1"/>
    </source>
</evidence>
<dbReference type="InterPro" id="IPR004045">
    <property type="entry name" value="Glutathione_S-Trfase_N"/>
</dbReference>
<dbReference type="InterPro" id="IPR036282">
    <property type="entry name" value="Glutathione-S-Trfase_C_sf"/>
</dbReference>
<evidence type="ECO:0000259" key="8">
    <source>
        <dbReference type="PROSITE" id="PS50404"/>
    </source>
</evidence>
<dbReference type="InterPro" id="IPR040079">
    <property type="entry name" value="Glutathione_S-Trfase"/>
</dbReference>
<comment type="function">
    <text evidence="2">Conjugation of reduced glutathione to a wide number of exogenous and endogenous hydrophobic electrophiles.</text>
</comment>
<dbReference type="InterPro" id="IPR003081">
    <property type="entry name" value="GST_mu"/>
</dbReference>